<comment type="caution">
    <text evidence="2">The sequence shown here is derived from an EMBL/GenBank/DDBJ whole genome shotgun (WGS) entry which is preliminary data.</text>
</comment>
<protein>
    <recommendedName>
        <fullName evidence="5">DUF2187 domain-containing protein</fullName>
    </recommendedName>
</protein>
<accession>A0A6N9I0V3</accession>
<sequence length="79" mass="8979">MSETEDSTTEQFKVNEHVVCKRFTGLPRNFKGTIVKVYDHAVLLKLNVKDFTARYQSTLDDLNDKVVIAKKLVVPTPVV</sequence>
<dbReference type="AlphaFoldDB" id="A0A6N9I0V3"/>
<dbReference type="RefSeq" id="WP_017261800.1">
    <property type="nucleotide sequence ID" value="NZ_JAIWJF010000006.1"/>
</dbReference>
<dbReference type="OrthoDB" id="9864394at2"/>
<reference evidence="1" key="2">
    <citation type="submission" date="2022-06" db="EMBL/GenBank/DDBJ databases">
        <title>Antifungal cultures and metabolites of lactic acid bacteria for use in dairy fermentations.</title>
        <authorList>
            <person name="Zhao Z."/>
            <person name="Gaenzle M."/>
        </authorList>
    </citation>
    <scope>NUCLEOTIDE SEQUENCE</scope>
    <source>
        <strain evidence="1">FUA3126</strain>
    </source>
</reference>
<dbReference type="EMBL" id="JANDJP010000001">
    <property type="protein sequence ID" value="MDF9913046.1"/>
    <property type="molecule type" value="Genomic_DNA"/>
</dbReference>
<dbReference type="EMBL" id="WEZQ01000005">
    <property type="protein sequence ID" value="MYV16762.1"/>
    <property type="molecule type" value="Genomic_DNA"/>
</dbReference>
<reference evidence="2 3" key="1">
    <citation type="journal article" date="2019" name="Appl. Environ. Microbiol.">
        <title>Genetic determinants of hydroxycinnamic acid metabolism in heterofermentative lactobacilli.</title>
        <authorList>
            <person name="Gaur G."/>
            <person name="Oh J.H."/>
            <person name="Filannino P."/>
            <person name="Gobbetti M."/>
            <person name="van Pijkeren J.P."/>
            <person name="Ganzle M.G."/>
        </authorList>
    </citation>
    <scope>NUCLEOTIDE SEQUENCE [LARGE SCALE GENOMIC DNA]</scope>
    <source>
        <strain evidence="2 3">C5</strain>
    </source>
</reference>
<evidence type="ECO:0008006" key="5">
    <source>
        <dbReference type="Google" id="ProtNLM"/>
    </source>
</evidence>
<organism evidence="2 3">
    <name type="scientific">Furfurilactobacillus milii</name>
    <dbReference type="NCBI Taxonomy" id="2888272"/>
    <lineage>
        <taxon>Bacteria</taxon>
        <taxon>Bacillati</taxon>
        <taxon>Bacillota</taxon>
        <taxon>Bacilli</taxon>
        <taxon>Lactobacillales</taxon>
        <taxon>Lactobacillaceae</taxon>
        <taxon>Furfurilactobacillus</taxon>
    </lineage>
</organism>
<proteinExistence type="predicted"/>
<evidence type="ECO:0000313" key="2">
    <source>
        <dbReference type="EMBL" id="MYV16762.1"/>
    </source>
</evidence>
<gene>
    <name evidence="2" type="ORF">GB993_04440</name>
    <name evidence="1" type="ORF">NNA32_02165</name>
</gene>
<evidence type="ECO:0000313" key="1">
    <source>
        <dbReference type="EMBL" id="MDF9913046.1"/>
    </source>
</evidence>
<keyword evidence="4" id="KW-1185">Reference proteome</keyword>
<evidence type="ECO:0000313" key="3">
    <source>
        <dbReference type="Proteomes" id="UP000449209"/>
    </source>
</evidence>
<dbReference type="Proteomes" id="UP001152867">
    <property type="component" value="Unassembled WGS sequence"/>
</dbReference>
<dbReference type="Proteomes" id="UP000449209">
    <property type="component" value="Unassembled WGS sequence"/>
</dbReference>
<evidence type="ECO:0000313" key="4">
    <source>
        <dbReference type="Proteomes" id="UP001152867"/>
    </source>
</evidence>
<name>A0A6N9I0V3_9LACO</name>